<feature type="transmembrane region" description="Helical" evidence="2">
    <location>
        <begin position="650"/>
        <end position="673"/>
    </location>
</feature>
<dbReference type="Pfam" id="PF11874">
    <property type="entry name" value="DUF3394"/>
    <property type="match status" value="1"/>
</dbReference>
<reference evidence="5" key="1">
    <citation type="submission" date="2024-06" db="EMBL/GenBank/DDBJ databases">
        <title>Radixoralia hellwigii gen. nov., sp nov., isolated from a root canal in the human oral cavity.</title>
        <authorList>
            <person name="Bartsch S."/>
            <person name="Wittmer A."/>
            <person name="Schulz A.-K."/>
            <person name="Neumann-Schaal M."/>
            <person name="Wolf J."/>
            <person name="Gronow S."/>
            <person name="Tennert C."/>
            <person name="Haecker G."/>
            <person name="Cieplik F."/>
            <person name="Al-Ahmad A."/>
        </authorList>
    </citation>
    <scope>NUCLEOTIDE SEQUENCE [LARGE SCALE GENOMIC DNA]</scope>
    <source>
        <strain evidence="5">Wk13</strain>
    </source>
</reference>
<keyword evidence="1" id="KW-0997">Cell inner membrane</keyword>
<feature type="domain" description="TRAP C4-dicarboxylate transport system permease DctM subunit" evidence="3">
    <location>
        <begin position="403"/>
        <end position="675"/>
    </location>
</feature>
<feature type="transmembrane region" description="Helical" evidence="2">
    <location>
        <begin position="36"/>
        <end position="55"/>
    </location>
</feature>
<feature type="transmembrane region" description="Helical" evidence="2">
    <location>
        <begin position="680"/>
        <end position="703"/>
    </location>
</feature>
<feature type="transmembrane region" description="Helical" evidence="2">
    <location>
        <begin position="836"/>
        <end position="855"/>
    </location>
</feature>
<feature type="transmembrane region" description="Helical" evidence="2">
    <location>
        <begin position="448"/>
        <end position="464"/>
    </location>
</feature>
<feature type="transmembrane region" description="Helical" evidence="2">
    <location>
        <begin position="709"/>
        <end position="727"/>
    </location>
</feature>
<keyword evidence="2" id="KW-1133">Transmembrane helix</keyword>
<feature type="transmembrane region" description="Helical" evidence="2">
    <location>
        <begin position="105"/>
        <end position="125"/>
    </location>
</feature>
<evidence type="ECO:0000259" key="3">
    <source>
        <dbReference type="Pfam" id="PF06808"/>
    </source>
</evidence>
<feature type="transmembrane region" description="Helical" evidence="2">
    <location>
        <begin position="201"/>
        <end position="223"/>
    </location>
</feature>
<comment type="function">
    <text evidence="1">Part of the tripartite ATP-independent periplasmic (TRAP) transport system.</text>
</comment>
<protein>
    <submittedName>
        <fullName evidence="4">TRAP transporter permease</fullName>
    </submittedName>
</protein>
<gene>
    <name evidence="4" type="ORF">ABCS64_11215</name>
</gene>
<evidence type="ECO:0000256" key="2">
    <source>
        <dbReference type="SAM" id="Phobius"/>
    </source>
</evidence>
<evidence type="ECO:0000313" key="5">
    <source>
        <dbReference type="Proteomes" id="UP001574673"/>
    </source>
</evidence>
<comment type="subcellular location">
    <subcellularLocation>
        <location evidence="1">Cell inner membrane</location>
        <topology evidence="1">Multi-pass membrane protein</topology>
    </subcellularLocation>
</comment>
<dbReference type="Pfam" id="PF06808">
    <property type="entry name" value="DctM"/>
    <property type="match status" value="2"/>
</dbReference>
<dbReference type="PANTHER" id="PTHR43849:SF2">
    <property type="entry name" value="BLL3936 PROTEIN"/>
    <property type="match status" value="1"/>
</dbReference>
<keyword evidence="2" id="KW-0812">Transmembrane</keyword>
<comment type="caution">
    <text evidence="4">The sequence shown here is derived from an EMBL/GenBank/DDBJ whole genome shotgun (WGS) entry which is preliminary data.</text>
</comment>
<dbReference type="RefSeq" id="WP_418891977.1">
    <property type="nucleotide sequence ID" value="NZ_JBEUWX010000003.1"/>
</dbReference>
<feature type="transmembrane region" description="Helical" evidence="2">
    <location>
        <begin position="75"/>
        <end position="93"/>
    </location>
</feature>
<dbReference type="Proteomes" id="UP001574673">
    <property type="component" value="Unassembled WGS sequence"/>
</dbReference>
<feature type="transmembrane region" description="Helical" evidence="2">
    <location>
        <begin position="525"/>
        <end position="548"/>
    </location>
</feature>
<dbReference type="InterPro" id="IPR011853">
    <property type="entry name" value="TRAP_DctM-Dct_fused"/>
</dbReference>
<keyword evidence="1" id="KW-0813">Transport</keyword>
<dbReference type="InterPro" id="IPR010656">
    <property type="entry name" value="DctM"/>
</dbReference>
<evidence type="ECO:0000313" key="4">
    <source>
        <dbReference type="EMBL" id="MFA9950885.1"/>
    </source>
</evidence>
<sequence length="865" mass="93438">MSEKIENTKSAPGMTDEEVRQFVADSDTGRRRPQGVTAQIMLCVAFAWSLFQLWIASPLPFSLGIFVLNDTESRAIHLALAIFLGFMLFPAFRRSPRQWIPLPDWVLGLAGAFCAAYLCLFYEQLAHRPGQPNTMDIIVACSGLVLLLETTRRVVGVPMAVMAMIFIGYIFLGPYMPDVIAHKGASFSKAMSHLWLSTEGVFGVALGVSSGFVFLFVLFGALLDTGGAGNYFIKSALSLLGHMRGGPAKAAVVSSGLTGVISGSSIANVATVGTFTIPLMKRIGYKPHVAGAIETAASVDGQIMPPVMGAAAFLMVEYVGIPYTQIIKHAALPALMSYIALFYIVHLEACKSGLQGIPRRHIPPVGRRIINIIMTVCGVVILANAIYYGLGWIKTVAGEASLFVIGALMLAMYLVLLKFEARYPELQLDDPNQPIIELPDPGPTLKSGIHFLLPVAVLIWNLMIEELSPALSAFWATVFLIFVLLTQRPLHAWFLGRNDVAAQARQGVVDVLVGLTMGARNMIGVAIATSTAGIIVGTVTLTGVGLVLAEVVEMISSGNLIVMLVMVAVASLILGMGVPTTANYIIVSSLMAPVVVELGAQSGLIVPLIAIHMFVFYFGIMADVTPPVGLAAYAAAGIAKTDPLLTGFTAFWYSIRTSVLPFMFIFNTQLLLIDVESIGSFLLTFISATVASLLFAAASQLWFLTRNKWYETLLLLVVAFSLFRPDFWMDMIYPHYTQVPAADLMQVVEKAPDGKRLRLWVEGEDANGKLIKKGMLLSLGEAGPAAKRLDAFGVRLLEMGGETNVVSVRFRSRAEKIGFRQGQKVIAMEVANERPAAEWMFIPALGVLALIIVMQRRRIAAGAPS</sequence>
<keyword evidence="2" id="KW-0472">Membrane</keyword>
<dbReference type="InterPro" id="IPR021814">
    <property type="entry name" value="DUF3394"/>
</dbReference>
<accession>A0ABV4UI63</accession>
<organism evidence="4 5">
    <name type="scientific">Dentiradicibacter hellwigii</name>
    <dbReference type="NCBI Taxonomy" id="3149053"/>
    <lineage>
        <taxon>Bacteria</taxon>
        <taxon>Pseudomonadati</taxon>
        <taxon>Pseudomonadota</taxon>
        <taxon>Betaproteobacteria</taxon>
        <taxon>Rhodocyclales</taxon>
        <taxon>Rhodocyclaceae</taxon>
        <taxon>Dentiradicibacter</taxon>
    </lineage>
</organism>
<keyword evidence="5" id="KW-1185">Reference proteome</keyword>
<feature type="transmembrane region" description="Helical" evidence="2">
    <location>
        <begin position="396"/>
        <end position="417"/>
    </location>
</feature>
<name>A0ABV4UI63_9RHOO</name>
<keyword evidence="1" id="KW-1003">Cell membrane</keyword>
<proteinExistence type="predicted"/>
<feature type="transmembrane region" description="Helical" evidence="2">
    <location>
        <begin position="155"/>
        <end position="172"/>
    </location>
</feature>
<evidence type="ECO:0000256" key="1">
    <source>
        <dbReference type="RuleBase" id="RU369079"/>
    </source>
</evidence>
<dbReference type="NCBIfam" id="TIGR02123">
    <property type="entry name" value="TRAP_fused"/>
    <property type="match status" value="1"/>
</dbReference>
<feature type="domain" description="TRAP C4-dicarboxylate transport system permease DctM subunit" evidence="3">
    <location>
        <begin position="144"/>
        <end position="402"/>
    </location>
</feature>
<feature type="transmembrane region" description="Helical" evidence="2">
    <location>
        <begin position="560"/>
        <end position="586"/>
    </location>
</feature>
<feature type="transmembrane region" description="Helical" evidence="2">
    <location>
        <begin position="369"/>
        <end position="390"/>
    </location>
</feature>
<dbReference type="EMBL" id="JBEUWX010000003">
    <property type="protein sequence ID" value="MFA9950885.1"/>
    <property type="molecule type" value="Genomic_DNA"/>
</dbReference>
<feature type="transmembrane region" description="Helical" evidence="2">
    <location>
        <begin position="470"/>
        <end position="487"/>
    </location>
</feature>
<feature type="transmembrane region" description="Helical" evidence="2">
    <location>
        <begin position="598"/>
        <end position="620"/>
    </location>
</feature>
<dbReference type="PANTHER" id="PTHR43849">
    <property type="entry name" value="BLL3936 PROTEIN"/>
    <property type="match status" value="1"/>
</dbReference>